<dbReference type="EMBL" id="JBHTMK010000005">
    <property type="protein sequence ID" value="MFD1364383.1"/>
    <property type="molecule type" value="Genomic_DNA"/>
</dbReference>
<protein>
    <recommendedName>
        <fullName evidence="2">pPIWI-RE three-gene island domain-containing protein</fullName>
    </recommendedName>
</protein>
<accession>A0ABW4A1L6</accession>
<name>A0ABW4A1L6_9ACTN</name>
<feature type="domain" description="pPIWI-RE three-gene island" evidence="2">
    <location>
        <begin position="29"/>
        <end position="179"/>
    </location>
</feature>
<dbReference type="InterPro" id="IPR055254">
    <property type="entry name" value="pPIWI_RE_Z"/>
</dbReference>
<proteinExistence type="predicted"/>
<feature type="region of interest" description="Disordered" evidence="1">
    <location>
        <begin position="551"/>
        <end position="570"/>
    </location>
</feature>
<evidence type="ECO:0000313" key="4">
    <source>
        <dbReference type="Proteomes" id="UP001597183"/>
    </source>
</evidence>
<dbReference type="RefSeq" id="WP_317791672.1">
    <property type="nucleotide sequence ID" value="NZ_AP028461.1"/>
</dbReference>
<dbReference type="Proteomes" id="UP001597183">
    <property type="component" value="Unassembled WGS sequence"/>
</dbReference>
<sequence length="1105" mass="123653">MARDRGRWHERLSKDIKQAAKDRGWKVDAIELVTVELVLTLARLVSPGEPASGAWAQLKGYRFTDAGEHADHSMSVIVWLVGELKSEPVWREALSDYLSMPEQLRAYLLDGPDDIVPPHRRPPLVGDRHDDYLAALAQFPPHRGDDMPVAQAGENYWVAADDGRETITIPTHLPEPGLLTRHDFSAAPQRRPVHLDWQELVTFAAGLDDEDRRHNRDSQRWHSRFEDLILRLRQTDDTFTRAATLDLTQLHHLAGMVGAGKSTLMDLLAIWAARHQHRITIVVADVVSVLNRVELYRRYGVTAAPVLGASGRGRHIQQLHRPGVRRTDGLTAMDTPLLRWASSACALSSQRTDPQPWHLDEAPCLRLKQDQIGPRGGKTVVDHVCPLWTRCQRHHASRELVDAKVWVTTPAGLVFSRVPQPLIDVNLRYLELAWYRSDLIIVDEADQVQTQLDGIFSPSQTLAGDGDDAWMDVIDAAKKTELRARGRGPMRIPKIARWVQLVDNADMLISRIYALLGDQPHLRAWVGDGYFNEWTLAVRLTAMFARVPTRPDAADNTADAGNTPPPIDPQRAQAWRKSFSAWSLAPTKTEQPTQDRHADKLRRFSEQTAFRDDAAITKMLATWLSTLTDITPPETAEDRTDLALKLHFTLLVGILTHHISSITGRWNDVEGPLRMRGHGSSLVHRPPIEYVAMVPDSPMGNLIGLQYQHDDDAHPDRLGSLRFFRCNGIGRWLLLNLANLYADQHAHPPGVLLMSATSWAGTSPRYDLQVPVTGVLQAPPRELAGINASVFHYSPQRYGTTDKRINISGTPPDKRPAALAAMVEQLARIIDDGLGAQPSKLEQQRDALPPGRQRIMLLVGSYSECAQVEATLLRARPDWNEQILRLIPDDASYTHQWTGRTLARGSVAELRHTDAWLLIAPLLAVERGHNILNDERVAALGAAYFLVRPHPRPDDISYHVQDINRWGVEQIRNGLPAAGPATIAAERAKAFIAEAGTRWRRALAHPLMLSRMNDDEQTAFMWTQLVTIWQVIGRLVRGGQAATIHFCDAAFDPSSDTSLLVGMHRVLTDARAGKGIRPQDVELATILYEPLHRALTTLLEPYRAL</sequence>
<evidence type="ECO:0000256" key="1">
    <source>
        <dbReference type="SAM" id="MobiDB-lite"/>
    </source>
</evidence>
<evidence type="ECO:0000259" key="2">
    <source>
        <dbReference type="Pfam" id="PF18155"/>
    </source>
</evidence>
<dbReference type="InterPro" id="IPR027417">
    <property type="entry name" value="P-loop_NTPase"/>
</dbReference>
<dbReference type="SUPFAM" id="SSF52540">
    <property type="entry name" value="P-loop containing nucleoside triphosphate hydrolases"/>
    <property type="match status" value="1"/>
</dbReference>
<evidence type="ECO:0000313" key="3">
    <source>
        <dbReference type="EMBL" id="MFD1364383.1"/>
    </source>
</evidence>
<dbReference type="Pfam" id="PF18155">
    <property type="entry name" value="pPIWI_RE_Z"/>
    <property type="match status" value="1"/>
</dbReference>
<keyword evidence="4" id="KW-1185">Reference proteome</keyword>
<organism evidence="3 4">
    <name type="scientific">Actinoplanes sichuanensis</name>
    <dbReference type="NCBI Taxonomy" id="512349"/>
    <lineage>
        <taxon>Bacteria</taxon>
        <taxon>Bacillati</taxon>
        <taxon>Actinomycetota</taxon>
        <taxon>Actinomycetes</taxon>
        <taxon>Micromonosporales</taxon>
        <taxon>Micromonosporaceae</taxon>
        <taxon>Actinoplanes</taxon>
    </lineage>
</organism>
<gene>
    <name evidence="3" type="ORF">ACFQ5G_03380</name>
</gene>
<comment type="caution">
    <text evidence="3">The sequence shown here is derived from an EMBL/GenBank/DDBJ whole genome shotgun (WGS) entry which is preliminary data.</text>
</comment>
<reference evidence="4" key="1">
    <citation type="journal article" date="2019" name="Int. J. Syst. Evol. Microbiol.">
        <title>The Global Catalogue of Microorganisms (GCM) 10K type strain sequencing project: providing services to taxonomists for standard genome sequencing and annotation.</title>
        <authorList>
            <consortium name="The Broad Institute Genomics Platform"/>
            <consortium name="The Broad Institute Genome Sequencing Center for Infectious Disease"/>
            <person name="Wu L."/>
            <person name="Ma J."/>
        </authorList>
    </citation>
    <scope>NUCLEOTIDE SEQUENCE [LARGE SCALE GENOMIC DNA]</scope>
    <source>
        <strain evidence="4">CCM 7526</strain>
    </source>
</reference>